<dbReference type="PANTHER" id="PTHR43580:SF2">
    <property type="entry name" value="CYTOKINE-LIKE NUCLEAR FACTOR N-PAC"/>
    <property type="match status" value="1"/>
</dbReference>
<dbReference type="SUPFAM" id="SSF51735">
    <property type="entry name" value="NAD(P)-binding Rossmann-fold domains"/>
    <property type="match status" value="1"/>
</dbReference>
<protein>
    <submittedName>
        <fullName evidence="5">NAD(P)-dependent oxidoreductase</fullName>
    </submittedName>
</protein>
<proteinExistence type="inferred from homology"/>
<dbReference type="Pfam" id="PF21761">
    <property type="entry name" value="RedAm-like_C"/>
    <property type="match status" value="1"/>
</dbReference>
<dbReference type="InterPro" id="IPR006115">
    <property type="entry name" value="6PGDH_NADP-bd"/>
</dbReference>
<evidence type="ECO:0000259" key="4">
    <source>
        <dbReference type="Pfam" id="PF21761"/>
    </source>
</evidence>
<accession>A0ABR7LP25</accession>
<dbReference type="PIRSF" id="PIRSF000103">
    <property type="entry name" value="HIBADH"/>
    <property type="match status" value="1"/>
</dbReference>
<organism evidence="5 6">
    <name type="scientific">Actinomadura alba</name>
    <dbReference type="NCBI Taxonomy" id="406431"/>
    <lineage>
        <taxon>Bacteria</taxon>
        <taxon>Bacillati</taxon>
        <taxon>Actinomycetota</taxon>
        <taxon>Actinomycetes</taxon>
        <taxon>Streptosporangiales</taxon>
        <taxon>Thermomonosporaceae</taxon>
        <taxon>Actinomadura</taxon>
    </lineage>
</organism>
<dbReference type="Gene3D" id="3.40.50.720">
    <property type="entry name" value="NAD(P)-binding Rossmann-like Domain"/>
    <property type="match status" value="1"/>
</dbReference>
<gene>
    <name evidence="5" type="ORF">HKK74_13065</name>
</gene>
<dbReference type="InterPro" id="IPR048666">
    <property type="entry name" value="RedAm-like_C"/>
</dbReference>
<dbReference type="RefSeq" id="WP_187243440.1">
    <property type="nucleotide sequence ID" value="NZ_BAAAOK010000009.1"/>
</dbReference>
<evidence type="ECO:0000256" key="1">
    <source>
        <dbReference type="ARBA" id="ARBA00009080"/>
    </source>
</evidence>
<sequence length="293" mass="30166">MAGDDRRTVSVVGLGPMGTALAGAFLENGHPTTVWNRTASKAGDLVARGATHAATVSDAVSASTLVVVCVSVNEIVRKLLSSLDDDLSGKAIVNLTSGTPEEARETAVWAAEHGADYLDGAIMANPRHIGQLETMLLYSGSPVVFEAHEPTLSLLGGATHVGTDPGLASLFDAALGGLAWSTWSSFLHGAALVGTEDVKAMAFAPIAAQWLAAVAGIMADYARQVDDGHYPGDEETLEINAAAMDHLINASRAQGIGVDLPNFLKALTERAIAAGHGSDSFASVIEAIRTPSA</sequence>
<feature type="domain" description="NADPH-dependent reductive aminase-like C-terminal" evidence="4">
    <location>
        <begin position="164"/>
        <end position="289"/>
    </location>
</feature>
<evidence type="ECO:0000313" key="6">
    <source>
        <dbReference type="Proteomes" id="UP000805614"/>
    </source>
</evidence>
<dbReference type="InterPro" id="IPR051265">
    <property type="entry name" value="HIBADH-related_NP60_sf"/>
</dbReference>
<comment type="similarity">
    <text evidence="1">Belongs to the HIBADH-related family.</text>
</comment>
<keyword evidence="6" id="KW-1185">Reference proteome</keyword>
<dbReference type="Pfam" id="PF03446">
    <property type="entry name" value="NAD_binding_2"/>
    <property type="match status" value="1"/>
</dbReference>
<dbReference type="Gene3D" id="1.10.1040.10">
    <property type="entry name" value="N-(1-d-carboxylethyl)-l-norvaline Dehydrogenase, domain 2"/>
    <property type="match status" value="1"/>
</dbReference>
<feature type="domain" description="6-phosphogluconate dehydrogenase NADP-binding" evidence="3">
    <location>
        <begin position="9"/>
        <end position="158"/>
    </location>
</feature>
<dbReference type="Proteomes" id="UP000805614">
    <property type="component" value="Unassembled WGS sequence"/>
</dbReference>
<evidence type="ECO:0000256" key="2">
    <source>
        <dbReference type="ARBA" id="ARBA00023002"/>
    </source>
</evidence>
<evidence type="ECO:0000313" key="5">
    <source>
        <dbReference type="EMBL" id="MBC6466428.1"/>
    </source>
</evidence>
<dbReference type="InterPro" id="IPR013328">
    <property type="entry name" value="6PGD_dom2"/>
</dbReference>
<name>A0ABR7LP25_9ACTN</name>
<evidence type="ECO:0000259" key="3">
    <source>
        <dbReference type="Pfam" id="PF03446"/>
    </source>
</evidence>
<comment type="caution">
    <text evidence="5">The sequence shown here is derived from an EMBL/GenBank/DDBJ whole genome shotgun (WGS) entry which is preliminary data.</text>
</comment>
<dbReference type="InterPro" id="IPR036291">
    <property type="entry name" value="NAD(P)-bd_dom_sf"/>
</dbReference>
<dbReference type="EMBL" id="JABVEC010000008">
    <property type="protein sequence ID" value="MBC6466428.1"/>
    <property type="molecule type" value="Genomic_DNA"/>
</dbReference>
<dbReference type="InterPro" id="IPR015815">
    <property type="entry name" value="HIBADH-related"/>
</dbReference>
<reference evidence="5 6" key="1">
    <citation type="submission" date="2020-06" db="EMBL/GenBank/DDBJ databases">
        <title>Actinomadura xiongansis sp. nov., isolated from soil of Baiyangdian.</title>
        <authorList>
            <person name="Zhang X."/>
        </authorList>
    </citation>
    <scope>NUCLEOTIDE SEQUENCE [LARGE SCALE GENOMIC DNA]</scope>
    <source>
        <strain evidence="5 6">HBUM206468</strain>
    </source>
</reference>
<dbReference type="PANTHER" id="PTHR43580">
    <property type="entry name" value="OXIDOREDUCTASE GLYR1-RELATED"/>
    <property type="match status" value="1"/>
</dbReference>
<keyword evidence="2" id="KW-0560">Oxidoreductase</keyword>